<evidence type="ECO:0000256" key="1">
    <source>
        <dbReference type="SAM" id="Coils"/>
    </source>
</evidence>
<comment type="caution">
    <text evidence="2">The sequence shown here is derived from an EMBL/GenBank/DDBJ whole genome shotgun (WGS) entry which is preliminary data.</text>
</comment>
<dbReference type="OrthoDB" id="442020at2759"/>
<dbReference type="EMBL" id="CAMXCT020000675">
    <property type="protein sequence ID" value="CAL1135371.1"/>
    <property type="molecule type" value="Genomic_DNA"/>
</dbReference>
<dbReference type="EMBL" id="CAMXCT010000675">
    <property type="protein sequence ID" value="CAI3981996.1"/>
    <property type="molecule type" value="Genomic_DNA"/>
</dbReference>
<feature type="coiled-coil region" evidence="1">
    <location>
        <begin position="34"/>
        <end position="103"/>
    </location>
</feature>
<dbReference type="InterPro" id="IPR016035">
    <property type="entry name" value="Acyl_Trfase/lysoPLipase"/>
</dbReference>
<organism evidence="2">
    <name type="scientific">Cladocopium goreaui</name>
    <dbReference type="NCBI Taxonomy" id="2562237"/>
    <lineage>
        <taxon>Eukaryota</taxon>
        <taxon>Sar</taxon>
        <taxon>Alveolata</taxon>
        <taxon>Dinophyceae</taxon>
        <taxon>Suessiales</taxon>
        <taxon>Symbiodiniaceae</taxon>
        <taxon>Cladocopium</taxon>
    </lineage>
</organism>
<evidence type="ECO:0000313" key="4">
    <source>
        <dbReference type="Proteomes" id="UP001152797"/>
    </source>
</evidence>
<accession>A0A9P1FN43</accession>
<dbReference type="EMBL" id="CAMXCT030000675">
    <property type="protein sequence ID" value="CAL4769308.1"/>
    <property type="molecule type" value="Genomic_DNA"/>
</dbReference>
<dbReference type="Proteomes" id="UP001152797">
    <property type="component" value="Unassembled WGS sequence"/>
</dbReference>
<dbReference type="SUPFAM" id="SSF52151">
    <property type="entry name" value="FabD/lysophospholipase-like"/>
    <property type="match status" value="1"/>
</dbReference>
<gene>
    <name evidence="2" type="ORF">C1SCF055_LOCUS9737</name>
</gene>
<keyword evidence="4" id="KW-1185">Reference proteome</keyword>
<keyword evidence="1" id="KW-0175">Coiled coil</keyword>
<evidence type="ECO:0000313" key="3">
    <source>
        <dbReference type="EMBL" id="CAL4769308.1"/>
    </source>
</evidence>
<reference evidence="2" key="1">
    <citation type="submission" date="2022-10" db="EMBL/GenBank/DDBJ databases">
        <authorList>
            <person name="Chen Y."/>
            <person name="Dougan E. K."/>
            <person name="Chan C."/>
            <person name="Rhodes N."/>
            <person name="Thang M."/>
        </authorList>
    </citation>
    <scope>NUCLEOTIDE SEQUENCE</scope>
</reference>
<name>A0A9P1FN43_9DINO</name>
<evidence type="ECO:0000313" key="2">
    <source>
        <dbReference type="EMBL" id="CAI3981996.1"/>
    </source>
</evidence>
<sequence length="1614" mass="176173">MQQELHEAIMEPTELLAALRMSEAKVAELSGEWQEKAQQSLQAARGRLKAASAARNWRQAQKELEAQLEADEDADLVSFQAALEALTEAHSQLMEEGAELKALGFQAELQVKGQMQLVLLNATKKKEEALQSLRSSLAARQAEPDKVLPALVAAKAAGLDRQLGAMRLAEAVTRPQELCRSLDADSDDCGLCGLVVEDFGTAAKVVAADLDSSELLGECARLAEALASVTEMQLEDGRQTLQTSLEHLRQRSYARAVKDFQSAHEGRMALWQQRRQRAREESAKYVRDLTSEAQRRFATERDAKLEDLRQDLGIALASICQDDAQETQKRVGMIAMGPLETLEAARQESTGQGKVSLSAKLLGATLEEPQEALRALQGETSGFVATLLKDLQVEDAALSAIEIRCTATKLFKNSVPEKKDLPKSGIPETLLVSEGLALSTNSATGVDLIFNRNEELLDHEEQRPAIDVEKPEVGLCIAGGGLSAACAATGALRALEDLNLAKDFTQLSVAGGSAWATAAYVFSDASAMHLLGDRTVPEALTLEVLDARPVPLMRSTVERPAREDTQPEKGPMKVEDLIQRVAALWLIPYGLHDRYFLANSNKDHRRIVHQYPKMQDEKFLLPRTDRPTWVVGGSLVAEENQLPFQMTASLITGPATFGSRTYEPIIFPFFRDVETDSLHILGSVQTFAFGGVHEDLSRISQTSPVLTAPSEPFTLADVLTLSGLSSAAKLWGSELQRWPVKGTAASPGPEVSFCDGALTDNSGLLHLLQRRVGRIVWVDFGWEGAERCTPQQNNMNDMMEKFGCLQPGSFPFAKFSQVFREAEVATMLQQLQTRRNQGEPGVVRRKLRVLPNERWQIKGDFSVDLVLIHIDRVTKFEEHLPEETRYELNCGLRGSFPNFPFVQPTPGPGGATLTNRQANLLAALVEYNVRHAASLITSLVPVSMPPPTPTLGETRSSSRPLISNALSMDIHKVFVPRTFRNAKLPRPELLALARLTSLDIFGPRSKCRKRAAFKVLGERVEKTCPVGQAVALAPPAESLLGRLVSRSLGNTLAKLYELSTFAAPPEGKGILGTTFACISPLRVARASGPDVADPGAASLGGSGRYVKNLWPFARPIAQGTKLLQQLCHSETASRCVILSRTAHPGQVTACRTGGLRVLAYYEVPTHNYRHGEELLVKMLTRMKHEEAKKCLEASGTRKRTRADDLQFRFVQGPPLSDQLLELRDVALLDSSSWRAEVDRLVDGLHEKVAQLLAEELEKYGLSLVSTEKGKALQAERAFSQTQSAWQVPCSSAVDLLSALAYFLNERQAQDFADKLAEVSPVAQNGAASSMFALLAGYAGHCLEHGKKSPNAYLRLDPSKGANDNVLELVVRTSNQHIDLLQMAHMQGIAEKALITLNFGAPYRFGSAEPDGKRMKQQSLSFPVAAKNAVATVTEAPTIAPPLPPHETKTIEKKDVVTPEKKDMVSVEALPTPPKEPEVKETKAFFSNDNVAGKKIVWKFEDGKMSMRCTEDAEHGTKVGGIFSFALTEPYVHQVSLLEGKTASALMTVAEAIQKTGAKKIQSHGGWSSEKPPATLTAPAAAQGFQPSDEGQCELLKMALNMGQVSWPSCFAMFA</sequence>
<proteinExistence type="predicted"/>
<protein>
    <submittedName>
        <fullName evidence="3">PNPLA domain-containing protein</fullName>
    </submittedName>
</protein>
<reference evidence="3 4" key="2">
    <citation type="submission" date="2024-05" db="EMBL/GenBank/DDBJ databases">
        <authorList>
            <person name="Chen Y."/>
            <person name="Shah S."/>
            <person name="Dougan E. K."/>
            <person name="Thang M."/>
            <person name="Chan C."/>
        </authorList>
    </citation>
    <scope>NUCLEOTIDE SEQUENCE [LARGE SCALE GENOMIC DNA]</scope>
</reference>
<dbReference type="Gene3D" id="3.40.1090.10">
    <property type="entry name" value="Cytosolic phospholipase A2 catalytic domain"/>
    <property type="match status" value="1"/>
</dbReference>